<dbReference type="InterPro" id="IPR036770">
    <property type="entry name" value="Ankyrin_rpt-contain_sf"/>
</dbReference>
<dbReference type="OrthoDB" id="5652162at2"/>
<keyword evidence="3" id="KW-1185">Reference proteome</keyword>
<reference evidence="2 3" key="1">
    <citation type="submission" date="2015-11" db="EMBL/GenBank/DDBJ databases">
        <title>Genomic analysis of 38 Legionella species identifies large and diverse effector repertoires.</title>
        <authorList>
            <person name="Burstein D."/>
            <person name="Amaro F."/>
            <person name="Zusman T."/>
            <person name="Lifshitz Z."/>
            <person name="Cohen O."/>
            <person name="Gilbert J.A."/>
            <person name="Pupko T."/>
            <person name="Shuman H.A."/>
            <person name="Segal G."/>
        </authorList>
    </citation>
    <scope>NUCLEOTIDE SEQUENCE [LARGE SCALE GENOMIC DNA]</scope>
    <source>
        <strain evidence="2 3">ATCC 49508</strain>
    </source>
</reference>
<dbReference type="Gene3D" id="1.25.40.20">
    <property type="entry name" value="Ankyrin repeat-containing domain"/>
    <property type="match status" value="1"/>
</dbReference>
<protein>
    <recommendedName>
        <fullName evidence="4">Ankyrin repeats (3 copies)</fullName>
    </recommendedName>
</protein>
<feature type="compositionally biased region" description="Low complexity" evidence="1">
    <location>
        <begin position="1047"/>
        <end position="1057"/>
    </location>
</feature>
<proteinExistence type="predicted"/>
<dbReference type="RefSeq" id="WP_058491601.1">
    <property type="nucleotide sequence ID" value="NZ_CBCRUR010000013.1"/>
</dbReference>
<evidence type="ECO:0000313" key="2">
    <source>
        <dbReference type="EMBL" id="KTD82107.1"/>
    </source>
</evidence>
<dbReference type="STRING" id="45076.Lwor_0027"/>
<evidence type="ECO:0008006" key="4">
    <source>
        <dbReference type="Google" id="ProtNLM"/>
    </source>
</evidence>
<dbReference type="Proteomes" id="UP000054662">
    <property type="component" value="Unassembled WGS sequence"/>
</dbReference>
<comment type="caution">
    <text evidence="2">The sequence shown here is derived from an EMBL/GenBank/DDBJ whole genome shotgun (WGS) entry which is preliminary data.</text>
</comment>
<feature type="compositionally biased region" description="Low complexity" evidence="1">
    <location>
        <begin position="55"/>
        <end position="68"/>
    </location>
</feature>
<gene>
    <name evidence="2" type="ORF">Lwor_0027</name>
</gene>
<dbReference type="SUPFAM" id="SSF48403">
    <property type="entry name" value="Ankyrin repeat"/>
    <property type="match status" value="1"/>
</dbReference>
<sequence length="1097" mass="123836">MPNDHNQTMLKDTQYAQSTHNVITSNAAAMLAIRLASRYLMPTITSNTPEHAEASSSVASSSSSQTSSPVYTLSMDDNLEAQKRMQRNVARYEGRKKLSQLEASTKIWLKNILNSTQLSSRFDKVTLVKDNDGHLENSQWYLPLPVIYAIVVSALIDKNEQVWPVPPGSTPEKERYRRLVNFDQINNLLAAGSNVCNTGIRHAWLMSLDGYEGKRLPLNASDLLMRGLFDFMVHEVLLKQLNIQLPEGRDPVGEERQVFYKYFQPLFLPWVCGNMPKEIYDGIIKAGGPDSAKQFIIQCFLAEGSLPDKKMMKKINGYCSMKGLKSMPCDFIPILASLKDFIDRHTLATNSGSIRATGLVALADETLAWLKSPQFTPSALEDDAEVTDPFSRIYLVIKLHDALYHYKSYRNLLGVSDIPEERKASWMDALETMQQCFDSPNPSLANLLQNMELLHTRLRAFEQGFTFWRNNAYHDFISNYTAQWFAAKGKRGLTIRANLFALLSELFFQENTQELNAIPVIRLHDELLLEWISRLKEDGILEITPYQINRTLLHALCYDADTWTPLFRYCLTQVLLFIRNRCNQGQNSAGEAISQDSWPESLLIQIEHRTAPDLTPEPVSVLFTPGNITSASSTEIAGYLAAATNMSQTIIRKIVQDPRFAPNALCNKEGTPFLYAIGFGNINLAAALIEKGLNYMDTSQYDGVHPLYCAFKYQQTAFILWFLQTITKDERTQILLNSFGTKDSPIRRAAKYCPDILLQLLDWLPVEFKIRALLEYDNPQDSPLILLAIKSPQTLIQVINWLPKGTKVKLLMANTGNEYNLIRVVSIKCPEILLQLIEVLPDKEKVEALTTLSYLNTNILRTLATTAPGTVIQLIKLLPGDEQVNALTKTDSHNKNLFDQLAHRPELLMELLKLLPGQEKIKVITKKNDFKENILHKMAVFHPHLLKDLLYYLPIDVRAQVLMMTADGSPSILYPLLTHPPEFLEQVLDSLADSAKTEVLQSKDDNGRNIIHYAQRYSMHLNIMQTILQRTSECQTHQPDTPPPTSSPDARTASAASNIRDSVFRGSHTLFRENSDGNQNSPVLEDEPATPSSSSPI</sequence>
<dbReference type="AlphaFoldDB" id="A0A0W1AL75"/>
<evidence type="ECO:0000256" key="1">
    <source>
        <dbReference type="SAM" id="MobiDB-lite"/>
    </source>
</evidence>
<feature type="region of interest" description="Disordered" evidence="1">
    <location>
        <begin position="51"/>
        <end position="71"/>
    </location>
</feature>
<accession>A0A0W1AL75</accession>
<feature type="region of interest" description="Disordered" evidence="1">
    <location>
        <begin position="1032"/>
        <end position="1097"/>
    </location>
</feature>
<evidence type="ECO:0000313" key="3">
    <source>
        <dbReference type="Proteomes" id="UP000054662"/>
    </source>
</evidence>
<organism evidence="2 3">
    <name type="scientific">Legionella worsleiensis</name>
    <dbReference type="NCBI Taxonomy" id="45076"/>
    <lineage>
        <taxon>Bacteria</taxon>
        <taxon>Pseudomonadati</taxon>
        <taxon>Pseudomonadota</taxon>
        <taxon>Gammaproteobacteria</taxon>
        <taxon>Legionellales</taxon>
        <taxon>Legionellaceae</taxon>
        <taxon>Legionella</taxon>
    </lineage>
</organism>
<dbReference type="EMBL" id="LNZC01000001">
    <property type="protein sequence ID" value="KTD82107.1"/>
    <property type="molecule type" value="Genomic_DNA"/>
</dbReference>
<name>A0A0W1AL75_9GAMM</name>
<dbReference type="PATRIC" id="fig|45076.6.peg.29"/>